<evidence type="ECO:0000256" key="1">
    <source>
        <dbReference type="RuleBase" id="RU004508"/>
    </source>
</evidence>
<dbReference type="GO" id="GO:0030170">
    <property type="term" value="F:pyridoxal phosphate binding"/>
    <property type="evidence" value="ECO:0007669"/>
    <property type="project" value="TreeGrafter"/>
</dbReference>
<dbReference type="InterPro" id="IPR000653">
    <property type="entry name" value="DegT/StrS_aminotransferase"/>
</dbReference>
<name>A0A0G1RU89_9BACT</name>
<dbReference type="InterPro" id="IPR015424">
    <property type="entry name" value="PyrdxlP-dep_Trfase"/>
</dbReference>
<dbReference type="GO" id="GO:0000271">
    <property type="term" value="P:polysaccharide biosynthetic process"/>
    <property type="evidence" value="ECO:0007669"/>
    <property type="project" value="TreeGrafter"/>
</dbReference>
<keyword evidence="2" id="KW-0032">Aminotransferase</keyword>
<dbReference type="PANTHER" id="PTHR30244">
    <property type="entry name" value="TRANSAMINASE"/>
    <property type="match status" value="1"/>
</dbReference>
<dbReference type="PANTHER" id="PTHR30244:SF34">
    <property type="entry name" value="DTDP-4-AMINO-4,6-DIDEOXYGALACTOSE TRANSAMINASE"/>
    <property type="match status" value="1"/>
</dbReference>
<dbReference type="GO" id="GO:0008483">
    <property type="term" value="F:transaminase activity"/>
    <property type="evidence" value="ECO:0007669"/>
    <property type="project" value="UniProtKB-KW"/>
</dbReference>
<evidence type="ECO:0000313" key="3">
    <source>
        <dbReference type="Proteomes" id="UP000033860"/>
    </source>
</evidence>
<organism evidence="2 3">
    <name type="scientific">Candidatus Beckwithbacteria bacterium GW2011_GWB1_47_15</name>
    <dbReference type="NCBI Taxonomy" id="1618371"/>
    <lineage>
        <taxon>Bacteria</taxon>
        <taxon>Candidatus Beckwithiibacteriota</taxon>
    </lineage>
</organism>
<gene>
    <name evidence="2" type="ORF">UX85_C0006G0018</name>
</gene>
<dbReference type="AlphaFoldDB" id="A0A0G1RU89"/>
<keyword evidence="1" id="KW-0663">Pyridoxal phosphate</keyword>
<comment type="caution">
    <text evidence="2">The sequence shown here is derived from an EMBL/GenBank/DDBJ whole genome shotgun (WGS) entry which is preliminary data.</text>
</comment>
<dbReference type="Gene3D" id="3.40.640.10">
    <property type="entry name" value="Type I PLP-dependent aspartate aminotransferase-like (Major domain)"/>
    <property type="match status" value="1"/>
</dbReference>
<evidence type="ECO:0000313" key="2">
    <source>
        <dbReference type="EMBL" id="KKU60884.1"/>
    </source>
</evidence>
<keyword evidence="2" id="KW-0808">Transferase</keyword>
<dbReference type="Proteomes" id="UP000033860">
    <property type="component" value="Unassembled WGS sequence"/>
</dbReference>
<protein>
    <submittedName>
        <fullName evidence="2">DegT/DnrJ/EryC1/StrS aminotransferase</fullName>
    </submittedName>
</protein>
<sequence length="356" mass="40859">MVGGNFAFEFAALARKEVRLNLPQTSSYWFQNGRGAIAGLIKLLKLKPGDEVLVPEYHCEEVTKPFFNRGIKCNYYRIDKNLSIRLKEIKKQVSDKTRLVVVITFMGFPQEEREEIVKWCQKNKLALLEDNVPIARDKISPRPGAFQIYSFRKHTGVVGGAVLVLPRGKKKSDYPTLEFLPAKATAEIFQLAAAMSRFLSQVIPIKILWLVTYKLHRLGEDLLDDEIRGASKLSRFLIIRAGWQKIIQKRQANSGYLTERLIKAGLKPLIKKVPPKATPLMLPVVIDNPERVKQKLRTRGLFVTQFWHLPKYLNKRLAPTADWITKHVIYLTVDQRYGEKEMELQAVTLARVKINP</sequence>
<proteinExistence type="inferred from homology"/>
<comment type="similarity">
    <text evidence="1">Belongs to the DegT/DnrJ/EryC1 family.</text>
</comment>
<reference evidence="2 3" key="1">
    <citation type="journal article" date="2015" name="Nature">
        <title>rRNA introns, odd ribosomes, and small enigmatic genomes across a large radiation of phyla.</title>
        <authorList>
            <person name="Brown C.T."/>
            <person name="Hug L.A."/>
            <person name="Thomas B.C."/>
            <person name="Sharon I."/>
            <person name="Castelle C.J."/>
            <person name="Singh A."/>
            <person name="Wilkins M.J."/>
            <person name="Williams K.H."/>
            <person name="Banfield J.F."/>
        </authorList>
    </citation>
    <scope>NUCLEOTIDE SEQUENCE [LARGE SCALE GENOMIC DNA]</scope>
</reference>
<dbReference type="EMBL" id="LCNT01000006">
    <property type="protein sequence ID" value="KKU60884.1"/>
    <property type="molecule type" value="Genomic_DNA"/>
</dbReference>
<dbReference type="SUPFAM" id="SSF53383">
    <property type="entry name" value="PLP-dependent transferases"/>
    <property type="match status" value="1"/>
</dbReference>
<dbReference type="InterPro" id="IPR015421">
    <property type="entry name" value="PyrdxlP-dep_Trfase_major"/>
</dbReference>
<dbReference type="Pfam" id="PF01041">
    <property type="entry name" value="DegT_DnrJ_EryC1"/>
    <property type="match status" value="1"/>
</dbReference>
<accession>A0A0G1RU89</accession>